<proteinExistence type="predicted"/>
<reference evidence="2 3" key="1">
    <citation type="submission" date="2018-03" db="EMBL/GenBank/DDBJ databases">
        <title>Novel Streptomyces sp. from soil.</title>
        <authorList>
            <person name="Tan G.Y.A."/>
            <person name="Lee Z.Y."/>
        </authorList>
    </citation>
    <scope>NUCLEOTIDE SEQUENCE [LARGE SCALE GENOMIC DNA]</scope>
    <source>
        <strain evidence="2 3">ST5x</strain>
    </source>
</reference>
<dbReference type="AlphaFoldDB" id="A0A2S9PYB4"/>
<dbReference type="EMBL" id="PVLV01000121">
    <property type="protein sequence ID" value="PRH79408.1"/>
    <property type="molecule type" value="Genomic_DNA"/>
</dbReference>
<feature type="compositionally biased region" description="Acidic residues" evidence="1">
    <location>
        <begin position="76"/>
        <end position="85"/>
    </location>
</feature>
<protein>
    <submittedName>
        <fullName evidence="2">Uncharacterized protein</fullName>
    </submittedName>
</protein>
<evidence type="ECO:0000256" key="1">
    <source>
        <dbReference type="SAM" id="MobiDB-lite"/>
    </source>
</evidence>
<dbReference type="Proteomes" id="UP000239322">
    <property type="component" value="Unassembled WGS sequence"/>
</dbReference>
<keyword evidence="3" id="KW-1185">Reference proteome</keyword>
<sequence length="98" mass="11376">MSSREFAEWQAWHRATGALTDEWQAELLASLHELLQFQAYLTGQAHFTDKHHKKGPAPKPEHYKRRYELLGPLSPLEEEDEDDDWVTPPFGETTEDGE</sequence>
<feature type="region of interest" description="Disordered" evidence="1">
    <location>
        <begin position="71"/>
        <end position="98"/>
    </location>
</feature>
<comment type="caution">
    <text evidence="2">The sequence shown here is derived from an EMBL/GenBank/DDBJ whole genome shotgun (WGS) entry which is preliminary data.</text>
</comment>
<name>A0A2S9PYB4_9ACTN</name>
<dbReference type="RefSeq" id="WP_105868524.1">
    <property type="nucleotide sequence ID" value="NZ_PVLV01000121.1"/>
</dbReference>
<dbReference type="OrthoDB" id="4241224at2"/>
<organism evidence="2 3">
    <name type="scientific">Streptomyces solincola</name>
    <dbReference type="NCBI Taxonomy" id="2100817"/>
    <lineage>
        <taxon>Bacteria</taxon>
        <taxon>Bacillati</taxon>
        <taxon>Actinomycetota</taxon>
        <taxon>Actinomycetes</taxon>
        <taxon>Kitasatosporales</taxon>
        <taxon>Streptomycetaceae</taxon>
        <taxon>Streptomyces</taxon>
    </lineage>
</organism>
<evidence type="ECO:0000313" key="3">
    <source>
        <dbReference type="Proteomes" id="UP000239322"/>
    </source>
</evidence>
<evidence type="ECO:0000313" key="2">
    <source>
        <dbReference type="EMBL" id="PRH79408.1"/>
    </source>
</evidence>
<gene>
    <name evidence="2" type="ORF">C6N75_10010</name>
</gene>
<accession>A0A2S9PYB4</accession>